<organism evidence="2 3">
    <name type="scientific">Pseudoalteromonas lipolytica</name>
    <dbReference type="NCBI Taxonomy" id="570156"/>
    <lineage>
        <taxon>Bacteria</taxon>
        <taxon>Pseudomonadati</taxon>
        <taxon>Pseudomonadota</taxon>
        <taxon>Gammaproteobacteria</taxon>
        <taxon>Alteromonadales</taxon>
        <taxon>Pseudoalteromonadaceae</taxon>
        <taxon>Pseudoalteromonas</taxon>
    </lineage>
</organism>
<proteinExistence type="predicted"/>
<keyword evidence="1" id="KW-0812">Transmembrane</keyword>
<feature type="transmembrane region" description="Helical" evidence="1">
    <location>
        <begin position="12"/>
        <end position="31"/>
    </location>
</feature>
<dbReference type="EMBL" id="LJTC01000008">
    <property type="protein sequence ID" value="KPM82972.1"/>
    <property type="molecule type" value="Genomic_DNA"/>
</dbReference>
<dbReference type="AlphaFoldDB" id="A0A0P7E6M8"/>
<comment type="caution">
    <text evidence="2">The sequence shown here is derived from an EMBL/GenBank/DDBJ whole genome shotgun (WGS) entry which is preliminary data.</text>
</comment>
<protein>
    <submittedName>
        <fullName evidence="2">Uncharacterized protein</fullName>
    </submittedName>
</protein>
<keyword evidence="1" id="KW-1133">Transmembrane helix</keyword>
<dbReference type="OrthoDB" id="6299547at2"/>
<evidence type="ECO:0000256" key="1">
    <source>
        <dbReference type="SAM" id="Phobius"/>
    </source>
</evidence>
<accession>A0A0P7E6M8</accession>
<keyword evidence="1" id="KW-0472">Membrane</keyword>
<dbReference type="Proteomes" id="UP000050378">
    <property type="component" value="Unassembled WGS sequence"/>
</dbReference>
<dbReference type="PATRIC" id="fig|570156.3.peg.3669"/>
<sequence>MPSIDKFALASMFIFMALAFIFVVLFARISIKHINKKMLKDNITPPLWDKGVGASAPFYAMAIFFKRSRLPTPLFDGRFIAKHARPVDKVLAFLHLFTVAGLTISVFTAMYLDTV</sequence>
<evidence type="ECO:0000313" key="2">
    <source>
        <dbReference type="EMBL" id="KPM82972.1"/>
    </source>
</evidence>
<dbReference type="STRING" id="570156.AOG27_12845"/>
<name>A0A0P7E6M8_9GAMM</name>
<feature type="transmembrane region" description="Helical" evidence="1">
    <location>
        <begin position="90"/>
        <end position="112"/>
    </location>
</feature>
<dbReference type="RefSeq" id="WP_054553418.1">
    <property type="nucleotide sequence ID" value="NZ_LJTC01000008.1"/>
</dbReference>
<reference evidence="2 3" key="1">
    <citation type="submission" date="2015-09" db="EMBL/GenBank/DDBJ databases">
        <title>Draft Genome Sequence of Pseudoalteromonas lipolytica UCD-48B.</title>
        <authorList>
            <person name="Krusor M."/>
            <person name="Coil D.A."/>
            <person name="Lang J.M."/>
            <person name="Eisen J.A."/>
            <person name="Alexiev A."/>
        </authorList>
    </citation>
    <scope>NUCLEOTIDE SEQUENCE [LARGE SCALE GENOMIC DNA]</scope>
    <source>
        <strain evidence="2 3">UCD-48B</strain>
    </source>
</reference>
<evidence type="ECO:0000313" key="3">
    <source>
        <dbReference type="Proteomes" id="UP000050378"/>
    </source>
</evidence>
<gene>
    <name evidence="2" type="ORF">AOG27_12845</name>
</gene>